<evidence type="ECO:0000313" key="2">
    <source>
        <dbReference type="EnsemblMetazoa" id="ACUA026113-PA"/>
    </source>
</evidence>
<accession>A0A182MTU1</accession>
<dbReference type="EMBL" id="AXCM01019502">
    <property type="status" value="NOT_ANNOTATED_CDS"/>
    <property type="molecule type" value="Genomic_DNA"/>
</dbReference>
<evidence type="ECO:0000313" key="3">
    <source>
        <dbReference type="Proteomes" id="UP000075883"/>
    </source>
</evidence>
<reference evidence="3" key="1">
    <citation type="submission" date="2013-09" db="EMBL/GenBank/DDBJ databases">
        <title>The Genome Sequence of Anopheles culicifacies species A.</title>
        <authorList>
            <consortium name="The Broad Institute Genomics Platform"/>
            <person name="Neafsey D.E."/>
            <person name="Besansky N."/>
            <person name="Howell P."/>
            <person name="Walton C."/>
            <person name="Young S.K."/>
            <person name="Zeng Q."/>
            <person name="Gargeya S."/>
            <person name="Fitzgerald M."/>
            <person name="Haas B."/>
            <person name="Abouelleil A."/>
            <person name="Allen A.W."/>
            <person name="Alvarado L."/>
            <person name="Arachchi H.M."/>
            <person name="Berlin A.M."/>
            <person name="Chapman S.B."/>
            <person name="Gainer-Dewar J."/>
            <person name="Goldberg J."/>
            <person name="Griggs A."/>
            <person name="Gujja S."/>
            <person name="Hansen M."/>
            <person name="Howarth C."/>
            <person name="Imamovic A."/>
            <person name="Ireland A."/>
            <person name="Larimer J."/>
            <person name="McCowan C."/>
            <person name="Murphy C."/>
            <person name="Pearson M."/>
            <person name="Poon T.W."/>
            <person name="Priest M."/>
            <person name="Roberts A."/>
            <person name="Saif S."/>
            <person name="Shea T."/>
            <person name="Sisk P."/>
            <person name="Sykes S."/>
            <person name="Wortman J."/>
            <person name="Nusbaum C."/>
            <person name="Birren B."/>
        </authorList>
    </citation>
    <scope>NUCLEOTIDE SEQUENCE [LARGE SCALE GENOMIC DNA]</scope>
    <source>
        <strain evidence="3">A-37</strain>
    </source>
</reference>
<sequence length="246" mass="26435">MTSVPGNVSRPTSTAITEQPRAPSENVERPTSTAVTEQPHSSLDTTDMAVMAPSLTDISRLTHGSSSAPVAATGPSVDTFTSNSSGHQVGVSAFTDGIYTEDGHINTAFSDMVMESSTGNMMTDMLGEETAEKLKQQYAKTVDKINDIELSAGQIAMAGSSLDYLDGEEPGPELRHVEEEEFPEDDIVEMPEMTIEPEASSVAADIHELDAEQLGEMATATGYLPQTEVSLHRYRTYVIFIGDRVL</sequence>
<evidence type="ECO:0000256" key="1">
    <source>
        <dbReference type="SAM" id="MobiDB-lite"/>
    </source>
</evidence>
<name>A0A182MTU1_9DIPT</name>
<organism evidence="2 3">
    <name type="scientific">Anopheles culicifacies</name>
    <dbReference type="NCBI Taxonomy" id="139723"/>
    <lineage>
        <taxon>Eukaryota</taxon>
        <taxon>Metazoa</taxon>
        <taxon>Ecdysozoa</taxon>
        <taxon>Arthropoda</taxon>
        <taxon>Hexapoda</taxon>
        <taxon>Insecta</taxon>
        <taxon>Pterygota</taxon>
        <taxon>Neoptera</taxon>
        <taxon>Endopterygota</taxon>
        <taxon>Diptera</taxon>
        <taxon>Nematocera</taxon>
        <taxon>Culicoidea</taxon>
        <taxon>Culicidae</taxon>
        <taxon>Anophelinae</taxon>
        <taxon>Anopheles</taxon>
        <taxon>culicifacies species complex</taxon>
    </lineage>
</organism>
<feature type="compositionally biased region" description="Polar residues" evidence="1">
    <location>
        <begin position="1"/>
        <end position="17"/>
    </location>
</feature>
<dbReference type="EnsemblMetazoa" id="ACUA026113-RA">
    <property type="protein sequence ID" value="ACUA026113-PA"/>
    <property type="gene ID" value="ACUA026113"/>
</dbReference>
<dbReference type="AlphaFoldDB" id="A0A182MTU1"/>
<keyword evidence="3" id="KW-1185">Reference proteome</keyword>
<proteinExistence type="predicted"/>
<feature type="region of interest" description="Disordered" evidence="1">
    <location>
        <begin position="1"/>
        <end position="43"/>
    </location>
</feature>
<protein>
    <submittedName>
        <fullName evidence="2">Uncharacterized protein</fullName>
    </submittedName>
</protein>
<reference evidence="2" key="2">
    <citation type="submission" date="2020-05" db="UniProtKB">
        <authorList>
            <consortium name="EnsemblMetazoa"/>
        </authorList>
    </citation>
    <scope>IDENTIFICATION</scope>
    <source>
        <strain evidence="2">A-37</strain>
    </source>
</reference>
<dbReference type="VEuPathDB" id="VectorBase:ACUA026113"/>
<feature type="compositionally biased region" description="Polar residues" evidence="1">
    <location>
        <begin position="29"/>
        <end position="43"/>
    </location>
</feature>
<dbReference type="Proteomes" id="UP000075883">
    <property type="component" value="Unassembled WGS sequence"/>
</dbReference>